<evidence type="ECO:0000313" key="3">
    <source>
        <dbReference type="Proteomes" id="UP001281410"/>
    </source>
</evidence>
<organism evidence="2 3">
    <name type="scientific">Dipteronia sinensis</name>
    <dbReference type="NCBI Taxonomy" id="43782"/>
    <lineage>
        <taxon>Eukaryota</taxon>
        <taxon>Viridiplantae</taxon>
        <taxon>Streptophyta</taxon>
        <taxon>Embryophyta</taxon>
        <taxon>Tracheophyta</taxon>
        <taxon>Spermatophyta</taxon>
        <taxon>Magnoliopsida</taxon>
        <taxon>eudicotyledons</taxon>
        <taxon>Gunneridae</taxon>
        <taxon>Pentapetalae</taxon>
        <taxon>rosids</taxon>
        <taxon>malvids</taxon>
        <taxon>Sapindales</taxon>
        <taxon>Sapindaceae</taxon>
        <taxon>Hippocastanoideae</taxon>
        <taxon>Acereae</taxon>
        <taxon>Dipteronia</taxon>
    </lineage>
</organism>
<dbReference type="InterPro" id="IPR043502">
    <property type="entry name" value="DNA/RNA_pol_sf"/>
</dbReference>
<comment type="caution">
    <text evidence="2">The sequence shown here is derived from an EMBL/GenBank/DDBJ whole genome shotgun (WGS) entry which is preliminary data.</text>
</comment>
<accession>A0AAE0APG0</accession>
<dbReference type="Proteomes" id="UP001281410">
    <property type="component" value="Unassembled WGS sequence"/>
</dbReference>
<dbReference type="PANTHER" id="PTHR33116:SF86">
    <property type="entry name" value="REVERSE TRANSCRIPTASE DOMAIN-CONTAINING PROTEIN"/>
    <property type="match status" value="1"/>
</dbReference>
<evidence type="ECO:0000313" key="2">
    <source>
        <dbReference type="EMBL" id="KAK3221803.1"/>
    </source>
</evidence>
<dbReference type="PROSITE" id="PS50878">
    <property type="entry name" value="RT_POL"/>
    <property type="match status" value="1"/>
</dbReference>
<dbReference type="InterPro" id="IPR000477">
    <property type="entry name" value="RT_dom"/>
</dbReference>
<dbReference type="SUPFAM" id="SSF56672">
    <property type="entry name" value="DNA/RNA polymerases"/>
    <property type="match status" value="1"/>
</dbReference>
<dbReference type="EMBL" id="JANJYJ010000003">
    <property type="protein sequence ID" value="KAK3221803.1"/>
    <property type="molecule type" value="Genomic_DNA"/>
</dbReference>
<evidence type="ECO:0000259" key="1">
    <source>
        <dbReference type="PROSITE" id="PS50878"/>
    </source>
</evidence>
<proteinExistence type="predicted"/>
<dbReference type="Pfam" id="PF00078">
    <property type="entry name" value="RVT_1"/>
    <property type="match status" value="1"/>
</dbReference>
<keyword evidence="3" id="KW-1185">Reference proteome</keyword>
<dbReference type="CDD" id="cd01650">
    <property type="entry name" value="RT_nLTR_like"/>
    <property type="match status" value="1"/>
</dbReference>
<name>A0AAE0APG0_9ROSI</name>
<sequence length="540" mass="60921">MDGLPAIFYQKYWEVVGTSVTMACLSCLNGGESLEPVNRTLITLIPKTQKAECMADYRPISLCNVTYKIVAKTLANKLRGVMCEVISDNQSAFIPGRLISDSTIIGFECLHALKRRKRKNGSMALKLDMSKAYDHMEWSFFISMMEKMGFSDRWVNRIRDCISSVSFAFNLNGDVCGSVKPSRGLRQGDPLSPYLFPICAEGLSCILRQAVINNRMAGFQCIRAGPNISHLFFADDCLLFSKASEKDCRTIKYVLDAYAKVSGQIINFKKSSLCVSKSIMDLKGRNLADIVGVRLVDCHAHYLGLPCFTGRKKKHLFEGIKDRIWNKIKGWNAKIFSSGGKEVLVRVFLQAIPTYGMSLFRLPKSIIRDLHRMFARFRCGGAEEARKIHWGSWEKLCESKNLGGLGFRNLDIFSRALLSKQGWRLISTPNSLVARVLKNRYYPAASFLKAEKCSSRSMVWNSILWGWGILEAGTRCWIGNGSTVYIKNDRWIPQPATFQIVSPRVFGNLTTLNTLFLPSGGWNVPLIKAFFLSRMTWKKS</sequence>
<reference evidence="2" key="1">
    <citation type="journal article" date="2023" name="Plant J.">
        <title>Genome sequences and population genomics provide insights into the demographic history, inbreeding, and mutation load of two 'living fossil' tree species of Dipteronia.</title>
        <authorList>
            <person name="Feng Y."/>
            <person name="Comes H.P."/>
            <person name="Chen J."/>
            <person name="Zhu S."/>
            <person name="Lu R."/>
            <person name="Zhang X."/>
            <person name="Li P."/>
            <person name="Qiu J."/>
            <person name="Olsen K.M."/>
            <person name="Qiu Y."/>
        </authorList>
    </citation>
    <scope>NUCLEOTIDE SEQUENCE</scope>
    <source>
        <strain evidence="2">NBL</strain>
    </source>
</reference>
<feature type="domain" description="Reverse transcriptase" evidence="1">
    <location>
        <begin position="26"/>
        <end position="287"/>
    </location>
</feature>
<dbReference type="AlphaFoldDB" id="A0AAE0APG0"/>
<protein>
    <recommendedName>
        <fullName evidence="1">Reverse transcriptase domain-containing protein</fullName>
    </recommendedName>
</protein>
<gene>
    <name evidence="2" type="ORF">Dsin_008828</name>
</gene>
<dbReference type="PANTHER" id="PTHR33116">
    <property type="entry name" value="REVERSE TRANSCRIPTASE ZINC-BINDING DOMAIN-CONTAINING PROTEIN-RELATED-RELATED"/>
    <property type="match status" value="1"/>
</dbReference>